<evidence type="ECO:0000313" key="3">
    <source>
        <dbReference type="EMBL" id="SDZ91060.1"/>
    </source>
</evidence>
<evidence type="ECO:0000256" key="1">
    <source>
        <dbReference type="ARBA" id="ARBA00009981"/>
    </source>
</evidence>
<dbReference type="Gene3D" id="6.10.250.330">
    <property type="match status" value="1"/>
</dbReference>
<dbReference type="InterPro" id="IPR051405">
    <property type="entry name" value="phD/YefM_antitoxin"/>
</dbReference>
<reference evidence="4" key="1">
    <citation type="submission" date="2016-10" db="EMBL/GenBank/DDBJ databases">
        <authorList>
            <person name="Varghese N."/>
            <person name="Submissions S."/>
        </authorList>
    </citation>
    <scope>NUCLEOTIDE SEQUENCE [LARGE SCALE GENOMIC DNA]</scope>
    <source>
        <strain evidence="4">DSM 23920</strain>
    </source>
</reference>
<evidence type="ECO:0000256" key="2">
    <source>
        <dbReference type="RuleBase" id="RU362080"/>
    </source>
</evidence>
<gene>
    <name evidence="3" type="ORF">SAMN05660909_00102</name>
</gene>
<evidence type="ECO:0000313" key="4">
    <source>
        <dbReference type="Proteomes" id="UP000199656"/>
    </source>
</evidence>
<dbReference type="Gene3D" id="3.40.1620.10">
    <property type="entry name" value="YefM-like domain"/>
    <property type="match status" value="1"/>
</dbReference>
<sequence length="84" mass="9694">MRVVNYSEFRNHLAENLNAVNDDKEIVVVSRVQGKNVVVMDLDEYNSIQETLHLLSTKANRKRLEESIQEMAKGKSAKHKLIEK</sequence>
<dbReference type="OrthoDB" id="1524837at2"/>
<dbReference type="InterPro" id="IPR036165">
    <property type="entry name" value="YefM-like_sf"/>
</dbReference>
<proteinExistence type="inferred from homology"/>
<name>A0A1H3WVQ7_9BACT</name>
<dbReference type="PANTHER" id="PTHR33713:SF6">
    <property type="entry name" value="ANTITOXIN YEFM"/>
    <property type="match status" value="1"/>
</dbReference>
<dbReference type="Proteomes" id="UP000199656">
    <property type="component" value="Unassembled WGS sequence"/>
</dbReference>
<dbReference type="EMBL" id="FNRL01000001">
    <property type="protein sequence ID" value="SDZ91060.1"/>
    <property type="molecule type" value="Genomic_DNA"/>
</dbReference>
<accession>A0A1H3WVQ7</accession>
<dbReference type="Pfam" id="PF02604">
    <property type="entry name" value="PhdYeFM_antitox"/>
    <property type="match status" value="1"/>
</dbReference>
<comment type="similarity">
    <text evidence="1 2">Belongs to the phD/YefM antitoxin family.</text>
</comment>
<keyword evidence="4" id="KW-1185">Reference proteome</keyword>
<dbReference type="STRING" id="408074.SAMN05660909_00102"/>
<dbReference type="InterPro" id="IPR006442">
    <property type="entry name" value="Antitoxin_Phd/YefM"/>
</dbReference>
<comment type="function">
    <text evidence="2">Antitoxin component of a type II toxin-antitoxin (TA) system.</text>
</comment>
<dbReference type="SUPFAM" id="SSF143120">
    <property type="entry name" value="YefM-like"/>
    <property type="match status" value="1"/>
</dbReference>
<organism evidence="3 4">
    <name type="scientific">Chitinophaga terrae</name>
    <name type="common">ex Kim and Jung 2007</name>
    <dbReference type="NCBI Taxonomy" id="408074"/>
    <lineage>
        <taxon>Bacteria</taxon>
        <taxon>Pseudomonadati</taxon>
        <taxon>Bacteroidota</taxon>
        <taxon>Chitinophagia</taxon>
        <taxon>Chitinophagales</taxon>
        <taxon>Chitinophagaceae</taxon>
        <taxon>Chitinophaga</taxon>
    </lineage>
</organism>
<dbReference type="PANTHER" id="PTHR33713">
    <property type="entry name" value="ANTITOXIN YAFN-RELATED"/>
    <property type="match status" value="1"/>
</dbReference>
<dbReference type="AlphaFoldDB" id="A0A1H3WVQ7"/>
<protein>
    <recommendedName>
        <fullName evidence="2">Antitoxin</fullName>
    </recommendedName>
</protein>
<dbReference type="NCBIfam" id="TIGR01552">
    <property type="entry name" value="phd_fam"/>
    <property type="match status" value="1"/>
</dbReference>
<dbReference type="RefSeq" id="WP_089758153.1">
    <property type="nucleotide sequence ID" value="NZ_BKAT01000015.1"/>
</dbReference>